<evidence type="ECO:0000256" key="1">
    <source>
        <dbReference type="SAM" id="MobiDB-lite"/>
    </source>
</evidence>
<dbReference type="AlphaFoldDB" id="A0A016UNV1"/>
<sequence>MFGCITHQPRRNRPRNFEDEPPNLRSRSFDTPDGAESPPIAPKRTSRHLSLPAKGVDQLKARPPPPPPQGGSLRLDKWISHLLSEGAWQIYSSLLSTTISRVESSFVE</sequence>
<protein>
    <submittedName>
        <fullName evidence="2">Uncharacterized protein</fullName>
    </submittedName>
</protein>
<dbReference type="EMBL" id="JARK01001369">
    <property type="protein sequence ID" value="EYC16591.1"/>
    <property type="molecule type" value="Genomic_DNA"/>
</dbReference>
<organism evidence="2 3">
    <name type="scientific">Ancylostoma ceylanicum</name>
    <dbReference type="NCBI Taxonomy" id="53326"/>
    <lineage>
        <taxon>Eukaryota</taxon>
        <taxon>Metazoa</taxon>
        <taxon>Ecdysozoa</taxon>
        <taxon>Nematoda</taxon>
        <taxon>Chromadorea</taxon>
        <taxon>Rhabditida</taxon>
        <taxon>Rhabditina</taxon>
        <taxon>Rhabditomorpha</taxon>
        <taxon>Strongyloidea</taxon>
        <taxon>Ancylostomatidae</taxon>
        <taxon>Ancylostomatinae</taxon>
        <taxon>Ancylostoma</taxon>
    </lineage>
</organism>
<dbReference type="OrthoDB" id="5862753at2759"/>
<reference evidence="3" key="1">
    <citation type="journal article" date="2015" name="Nat. Genet.">
        <title>The genome and transcriptome of the zoonotic hookworm Ancylostoma ceylanicum identify infection-specific gene families.</title>
        <authorList>
            <person name="Schwarz E.M."/>
            <person name="Hu Y."/>
            <person name="Antoshechkin I."/>
            <person name="Miller M.M."/>
            <person name="Sternberg P.W."/>
            <person name="Aroian R.V."/>
        </authorList>
    </citation>
    <scope>NUCLEOTIDE SEQUENCE</scope>
    <source>
        <strain evidence="3">HY135</strain>
    </source>
</reference>
<proteinExistence type="predicted"/>
<evidence type="ECO:0000313" key="2">
    <source>
        <dbReference type="EMBL" id="EYC16591.1"/>
    </source>
</evidence>
<name>A0A016UNV1_9BILA</name>
<comment type="caution">
    <text evidence="2">The sequence shown here is derived from an EMBL/GenBank/DDBJ whole genome shotgun (WGS) entry which is preliminary data.</text>
</comment>
<evidence type="ECO:0000313" key="3">
    <source>
        <dbReference type="Proteomes" id="UP000024635"/>
    </source>
</evidence>
<accession>A0A016UNV1</accession>
<dbReference type="Proteomes" id="UP000024635">
    <property type="component" value="Unassembled WGS sequence"/>
</dbReference>
<keyword evidence="3" id="KW-1185">Reference proteome</keyword>
<gene>
    <name evidence="2" type="primary">Acey_s0033.g2737</name>
    <name evidence="2" type="ORF">Y032_0033g2737</name>
</gene>
<feature type="region of interest" description="Disordered" evidence="1">
    <location>
        <begin position="1"/>
        <end position="73"/>
    </location>
</feature>